<accession>A0ABS4JJP7</accession>
<evidence type="ECO:0000256" key="5">
    <source>
        <dbReference type="ARBA" id="ARBA00022989"/>
    </source>
</evidence>
<comment type="caution">
    <text evidence="8">The sequence shown here is derived from an EMBL/GenBank/DDBJ whole genome shotgun (WGS) entry which is preliminary data.</text>
</comment>
<keyword evidence="5 7" id="KW-1133">Transmembrane helix</keyword>
<dbReference type="InterPro" id="IPR018383">
    <property type="entry name" value="UPF0324_pro"/>
</dbReference>
<feature type="transmembrane region" description="Helical" evidence="7">
    <location>
        <begin position="332"/>
        <end position="349"/>
    </location>
</feature>
<evidence type="ECO:0000256" key="1">
    <source>
        <dbReference type="ARBA" id="ARBA00004651"/>
    </source>
</evidence>
<keyword evidence="6 7" id="KW-0472">Membrane</keyword>
<evidence type="ECO:0000313" key="8">
    <source>
        <dbReference type="EMBL" id="MBP2001920.1"/>
    </source>
</evidence>
<evidence type="ECO:0000256" key="2">
    <source>
        <dbReference type="ARBA" id="ARBA00007977"/>
    </source>
</evidence>
<organism evidence="8 9">
    <name type="scientific">Paenibacillus shirakamiensis</name>
    <dbReference type="NCBI Taxonomy" id="1265935"/>
    <lineage>
        <taxon>Bacteria</taxon>
        <taxon>Bacillati</taxon>
        <taxon>Bacillota</taxon>
        <taxon>Bacilli</taxon>
        <taxon>Bacillales</taxon>
        <taxon>Paenibacillaceae</taxon>
        <taxon>Paenibacillus</taxon>
    </lineage>
</organism>
<reference evidence="8 9" key="1">
    <citation type="submission" date="2021-03" db="EMBL/GenBank/DDBJ databases">
        <title>Genomic Encyclopedia of Type Strains, Phase IV (KMG-IV): sequencing the most valuable type-strain genomes for metagenomic binning, comparative biology and taxonomic classification.</title>
        <authorList>
            <person name="Goeker M."/>
        </authorList>
    </citation>
    <scope>NUCLEOTIDE SEQUENCE [LARGE SCALE GENOMIC DNA]</scope>
    <source>
        <strain evidence="8 9">DSM 26806</strain>
    </source>
</reference>
<feature type="transmembrane region" description="Helical" evidence="7">
    <location>
        <begin position="29"/>
        <end position="48"/>
    </location>
</feature>
<feature type="transmembrane region" description="Helical" evidence="7">
    <location>
        <begin position="78"/>
        <end position="101"/>
    </location>
</feature>
<feature type="transmembrane region" description="Helical" evidence="7">
    <location>
        <begin position="299"/>
        <end position="320"/>
    </location>
</feature>
<feature type="transmembrane region" description="Helical" evidence="7">
    <location>
        <begin position="55"/>
        <end position="72"/>
    </location>
</feature>
<keyword evidence="4 7" id="KW-0812">Transmembrane</keyword>
<dbReference type="EMBL" id="JAGGLD010000005">
    <property type="protein sequence ID" value="MBP2001920.1"/>
    <property type="molecule type" value="Genomic_DNA"/>
</dbReference>
<feature type="transmembrane region" description="Helical" evidence="7">
    <location>
        <begin position="233"/>
        <end position="254"/>
    </location>
</feature>
<dbReference type="PANTHER" id="PTHR30106:SF2">
    <property type="entry name" value="UPF0324 INNER MEMBRANE PROTEIN YEIH"/>
    <property type="match status" value="1"/>
</dbReference>
<name>A0ABS4JJP7_9BACL</name>
<comment type="similarity">
    <text evidence="2">Belongs to the UPF0324 family.</text>
</comment>
<proteinExistence type="inferred from homology"/>
<gene>
    <name evidence="8" type="ORF">J2Z69_002976</name>
</gene>
<evidence type="ECO:0000256" key="6">
    <source>
        <dbReference type="ARBA" id="ARBA00023136"/>
    </source>
</evidence>
<comment type="subcellular location">
    <subcellularLocation>
        <location evidence="1">Cell membrane</location>
        <topology evidence="1">Multi-pass membrane protein</topology>
    </subcellularLocation>
</comment>
<dbReference type="RefSeq" id="WP_209864095.1">
    <property type="nucleotide sequence ID" value="NZ_JAGGLD010000005.1"/>
</dbReference>
<dbReference type="PANTHER" id="PTHR30106">
    <property type="entry name" value="INNER MEMBRANE PROTEIN YEIH-RELATED"/>
    <property type="match status" value="1"/>
</dbReference>
<sequence length="350" mass="37517">MRSDSTSSHHHFFNLTHRHPFDGPPFQSIFPGVLFTALLALIGFALSYLPGLERIGPLACAILVAVLYRQILGYPQKLVAGIQFTSKYLLRSAIILFGLKLNITDIVRHGPGVLLRDAIVVVFSIGLTTWLGRKWKADRSLTLLLGIGTGVCGAAAIAAVSPLLGSKDEDTASAVGIVALTGTLFAVGYTLLYPFLPLSTYQYGMWSGLSLHEIAHTALAAAPAGQEAMSAALIAKLGRVMMLIPLSLILWVRIGRKGPQQPGSRITFPYFLLGFLGMSILGTLLAAQGHPITGSTSTVISTVTQILLAMAMVSLGLNVFLAELKSKALRPFLAMLVTSIFLSFLTWIML</sequence>
<evidence type="ECO:0000256" key="4">
    <source>
        <dbReference type="ARBA" id="ARBA00022692"/>
    </source>
</evidence>
<dbReference type="Pfam" id="PF03601">
    <property type="entry name" value="Cons_hypoth698"/>
    <property type="match status" value="1"/>
</dbReference>
<protein>
    <submittedName>
        <fullName evidence="8">Integral membrane protein (TIGR00698 family)</fullName>
    </submittedName>
</protein>
<feature type="transmembrane region" description="Helical" evidence="7">
    <location>
        <begin position="172"/>
        <end position="196"/>
    </location>
</feature>
<feature type="transmembrane region" description="Helical" evidence="7">
    <location>
        <begin position="266"/>
        <end position="287"/>
    </location>
</feature>
<evidence type="ECO:0000313" key="9">
    <source>
        <dbReference type="Proteomes" id="UP001519288"/>
    </source>
</evidence>
<keyword evidence="9" id="KW-1185">Reference proteome</keyword>
<feature type="transmembrane region" description="Helical" evidence="7">
    <location>
        <begin position="143"/>
        <end position="165"/>
    </location>
</feature>
<feature type="transmembrane region" description="Helical" evidence="7">
    <location>
        <begin position="113"/>
        <end position="131"/>
    </location>
</feature>
<dbReference type="Proteomes" id="UP001519288">
    <property type="component" value="Unassembled WGS sequence"/>
</dbReference>
<evidence type="ECO:0000256" key="3">
    <source>
        <dbReference type="ARBA" id="ARBA00022475"/>
    </source>
</evidence>
<keyword evidence="3" id="KW-1003">Cell membrane</keyword>
<evidence type="ECO:0000256" key="7">
    <source>
        <dbReference type="SAM" id="Phobius"/>
    </source>
</evidence>